<comment type="caution">
    <text evidence="3">The sequence shown here is derived from an EMBL/GenBank/DDBJ whole genome shotgun (WGS) entry which is preliminary data.</text>
</comment>
<feature type="transmembrane region" description="Helical" evidence="1">
    <location>
        <begin position="29"/>
        <end position="44"/>
    </location>
</feature>
<dbReference type="Pfam" id="PF01478">
    <property type="entry name" value="Peptidase_A24"/>
    <property type="match status" value="1"/>
</dbReference>
<feature type="transmembrane region" description="Helical" evidence="1">
    <location>
        <begin position="50"/>
        <end position="68"/>
    </location>
</feature>
<dbReference type="AlphaFoldDB" id="X1AHN3"/>
<dbReference type="GO" id="GO:0004190">
    <property type="term" value="F:aspartic-type endopeptidase activity"/>
    <property type="evidence" value="ECO:0007669"/>
    <property type="project" value="InterPro"/>
</dbReference>
<keyword evidence="1" id="KW-0472">Membrane</keyword>
<accession>X1AHN3</accession>
<feature type="domain" description="Prepilin type IV endopeptidase peptidase" evidence="2">
    <location>
        <begin position="7"/>
        <end position="68"/>
    </location>
</feature>
<keyword evidence="1" id="KW-0812">Transmembrane</keyword>
<dbReference type="EMBL" id="BART01011209">
    <property type="protein sequence ID" value="GAG82110.1"/>
    <property type="molecule type" value="Genomic_DNA"/>
</dbReference>
<name>X1AHN3_9ZZZZ</name>
<proteinExistence type="predicted"/>
<sequence length="69" mass="7372">MVFSNITFTVFLLAIALVDVRSRIIPNKLLLIVAIVTVATLPIINLMDSLVSGLLGGFIGFGLLGILFL</sequence>
<reference evidence="3" key="1">
    <citation type="journal article" date="2014" name="Front. Microbiol.">
        <title>High frequency of phylogenetically diverse reductive dehalogenase-homologous genes in deep subseafloor sedimentary metagenomes.</title>
        <authorList>
            <person name="Kawai M."/>
            <person name="Futagami T."/>
            <person name="Toyoda A."/>
            <person name="Takaki Y."/>
            <person name="Nishi S."/>
            <person name="Hori S."/>
            <person name="Arai W."/>
            <person name="Tsubouchi T."/>
            <person name="Morono Y."/>
            <person name="Uchiyama I."/>
            <person name="Ito T."/>
            <person name="Fujiyama A."/>
            <person name="Inagaki F."/>
            <person name="Takami H."/>
        </authorList>
    </citation>
    <scope>NUCLEOTIDE SEQUENCE</scope>
    <source>
        <strain evidence="3">Expedition CK06-06</strain>
    </source>
</reference>
<evidence type="ECO:0000313" key="3">
    <source>
        <dbReference type="EMBL" id="GAG82110.1"/>
    </source>
</evidence>
<feature type="non-terminal residue" evidence="3">
    <location>
        <position position="69"/>
    </location>
</feature>
<dbReference type="InterPro" id="IPR000045">
    <property type="entry name" value="Prepilin_IV_endopep_pep"/>
</dbReference>
<dbReference type="Gene3D" id="1.20.120.1220">
    <property type="match status" value="1"/>
</dbReference>
<evidence type="ECO:0000259" key="2">
    <source>
        <dbReference type="Pfam" id="PF01478"/>
    </source>
</evidence>
<organism evidence="3">
    <name type="scientific">marine sediment metagenome</name>
    <dbReference type="NCBI Taxonomy" id="412755"/>
    <lineage>
        <taxon>unclassified sequences</taxon>
        <taxon>metagenomes</taxon>
        <taxon>ecological metagenomes</taxon>
    </lineage>
</organism>
<evidence type="ECO:0000256" key="1">
    <source>
        <dbReference type="SAM" id="Phobius"/>
    </source>
</evidence>
<gene>
    <name evidence="3" type="ORF">S01H4_23981</name>
</gene>
<protein>
    <recommendedName>
        <fullName evidence="2">Prepilin type IV endopeptidase peptidase domain-containing protein</fullName>
    </recommendedName>
</protein>
<keyword evidence="1" id="KW-1133">Transmembrane helix</keyword>
<dbReference type="GO" id="GO:0016020">
    <property type="term" value="C:membrane"/>
    <property type="evidence" value="ECO:0007669"/>
    <property type="project" value="InterPro"/>
</dbReference>